<dbReference type="EMBL" id="KB644408">
    <property type="protein sequence ID" value="EPS25843.1"/>
    <property type="molecule type" value="Genomic_DNA"/>
</dbReference>
<dbReference type="CDD" id="cd04301">
    <property type="entry name" value="NAT_SF"/>
    <property type="match status" value="1"/>
</dbReference>
<proteinExistence type="predicted"/>
<evidence type="ECO:0000313" key="2">
    <source>
        <dbReference type="EMBL" id="EPS25843.1"/>
    </source>
</evidence>
<dbReference type="OrthoDB" id="9975416at2759"/>
<reference evidence="2 3" key="1">
    <citation type="journal article" date="2013" name="PLoS ONE">
        <title>Genomic and secretomic analyses reveal unique features of the lignocellulolytic enzyme system of Penicillium decumbens.</title>
        <authorList>
            <person name="Liu G."/>
            <person name="Zhang L."/>
            <person name="Wei X."/>
            <person name="Zou G."/>
            <person name="Qin Y."/>
            <person name="Ma L."/>
            <person name="Li J."/>
            <person name="Zheng H."/>
            <person name="Wang S."/>
            <person name="Wang C."/>
            <person name="Xun L."/>
            <person name="Zhao G.-P."/>
            <person name="Zhou Z."/>
            <person name="Qu Y."/>
        </authorList>
    </citation>
    <scope>NUCLEOTIDE SEQUENCE [LARGE SCALE GENOMIC DNA]</scope>
    <source>
        <strain evidence="3">114-2 / CGMCC 5302</strain>
    </source>
</reference>
<gene>
    <name evidence="2" type="ORF">PDE_00779</name>
</gene>
<dbReference type="InterPro" id="IPR016181">
    <property type="entry name" value="Acyl_CoA_acyltransferase"/>
</dbReference>
<dbReference type="InterPro" id="IPR000182">
    <property type="entry name" value="GNAT_dom"/>
</dbReference>
<dbReference type="SUPFAM" id="SSF55729">
    <property type="entry name" value="Acyl-CoA N-acyltransferases (Nat)"/>
    <property type="match status" value="1"/>
</dbReference>
<dbReference type="AlphaFoldDB" id="S8AJC4"/>
<evidence type="ECO:0000313" key="3">
    <source>
        <dbReference type="Proteomes" id="UP000019376"/>
    </source>
</evidence>
<dbReference type="Proteomes" id="UP000019376">
    <property type="component" value="Unassembled WGS sequence"/>
</dbReference>
<organism evidence="2 3">
    <name type="scientific">Penicillium oxalicum (strain 114-2 / CGMCC 5302)</name>
    <name type="common">Penicillium decumbens</name>
    <dbReference type="NCBI Taxonomy" id="933388"/>
    <lineage>
        <taxon>Eukaryota</taxon>
        <taxon>Fungi</taxon>
        <taxon>Dikarya</taxon>
        <taxon>Ascomycota</taxon>
        <taxon>Pezizomycotina</taxon>
        <taxon>Eurotiomycetes</taxon>
        <taxon>Eurotiomycetidae</taxon>
        <taxon>Eurotiales</taxon>
        <taxon>Aspergillaceae</taxon>
        <taxon>Penicillium</taxon>
    </lineage>
</organism>
<keyword evidence="3" id="KW-1185">Reference proteome</keyword>
<dbReference type="Gene3D" id="3.40.630.30">
    <property type="match status" value="1"/>
</dbReference>
<evidence type="ECO:0000259" key="1">
    <source>
        <dbReference type="PROSITE" id="PS51186"/>
    </source>
</evidence>
<protein>
    <recommendedName>
        <fullName evidence="1">N-acetyltransferase domain-containing protein</fullName>
    </recommendedName>
</protein>
<name>S8AJC4_PENO1</name>
<dbReference type="HOGENOM" id="CLU_013985_6_2_1"/>
<dbReference type="Pfam" id="PF13508">
    <property type="entry name" value="Acetyltransf_7"/>
    <property type="match status" value="1"/>
</dbReference>
<accession>S8AJC4</accession>
<dbReference type="PhylomeDB" id="S8AJC4"/>
<sequence>MPSLSHLGEIITLPNSFSSSAERQEVMERYKQLRLYGLQANPEAFSSTYEDESQFSDEVWLSRIQNPAGRNYAAVSCIHDPSEVTPATDLARGDDESCGICDSPQKEWLGIVTLLGPGIFPRFDEASTPDITQPYEVFVHNGRYHIPFTAPNSAELRGAHLVYLVVGMFVSPTARRRRYGQRLMEAVIAAATQEGEAVGAETVSITLQVETLNSRAQRLYERLGFKVVNTSLEIENHGGTKSYVTCLELVIRISKCR</sequence>
<dbReference type="PROSITE" id="PS51186">
    <property type="entry name" value="GNAT"/>
    <property type="match status" value="1"/>
</dbReference>
<dbReference type="eggNOG" id="ENOG502SGYQ">
    <property type="taxonomic scope" value="Eukaryota"/>
</dbReference>
<feature type="domain" description="N-acetyltransferase" evidence="1">
    <location>
        <begin position="106"/>
        <end position="250"/>
    </location>
</feature>
<dbReference type="GO" id="GO:0016747">
    <property type="term" value="F:acyltransferase activity, transferring groups other than amino-acyl groups"/>
    <property type="evidence" value="ECO:0007669"/>
    <property type="project" value="InterPro"/>
</dbReference>